<name>A0A8G2EUX0_9PROT</name>
<feature type="transmembrane region" description="Helical" evidence="6">
    <location>
        <begin position="277"/>
        <end position="296"/>
    </location>
</feature>
<dbReference type="PANTHER" id="PTHR33529:SF6">
    <property type="entry name" value="YJGP_YJGQ FAMILY PERMEASE"/>
    <property type="match status" value="1"/>
</dbReference>
<keyword evidence="5 6" id="KW-0472">Membrane</keyword>
<reference evidence="7 8" key="1">
    <citation type="submission" date="2016-10" db="EMBL/GenBank/DDBJ databases">
        <authorList>
            <person name="Varghese N."/>
            <person name="Submissions S."/>
        </authorList>
    </citation>
    <scope>NUCLEOTIDE SEQUENCE [LARGE SCALE GENOMIC DNA]</scope>
    <source>
        <strain evidence="7 8">DSM 18839</strain>
    </source>
</reference>
<proteinExistence type="predicted"/>
<evidence type="ECO:0000256" key="4">
    <source>
        <dbReference type="ARBA" id="ARBA00022989"/>
    </source>
</evidence>
<dbReference type="OrthoDB" id="8477889at2"/>
<evidence type="ECO:0000256" key="1">
    <source>
        <dbReference type="ARBA" id="ARBA00004651"/>
    </source>
</evidence>
<dbReference type="EMBL" id="FNBW01000001">
    <property type="protein sequence ID" value="SDF05974.1"/>
    <property type="molecule type" value="Genomic_DNA"/>
</dbReference>
<keyword evidence="4 6" id="KW-1133">Transmembrane helix</keyword>
<dbReference type="RefSeq" id="WP_038013396.1">
    <property type="nucleotide sequence ID" value="NZ_FNBW01000001.1"/>
</dbReference>
<dbReference type="GO" id="GO:0043190">
    <property type="term" value="C:ATP-binding cassette (ABC) transporter complex"/>
    <property type="evidence" value="ECO:0007669"/>
    <property type="project" value="InterPro"/>
</dbReference>
<feature type="transmembrane region" description="Helical" evidence="6">
    <location>
        <begin position="48"/>
        <end position="77"/>
    </location>
</feature>
<keyword evidence="3 6" id="KW-0812">Transmembrane</keyword>
<evidence type="ECO:0000313" key="8">
    <source>
        <dbReference type="Proteomes" id="UP000198615"/>
    </source>
</evidence>
<dbReference type="Proteomes" id="UP000198615">
    <property type="component" value="Unassembled WGS sequence"/>
</dbReference>
<accession>A0A8G2EUX0</accession>
<sequence>MRLNLYLVRQIVTAMVFIVVSLTCVIWLSQSLRFVDLIVNRGLPIHTFVYLTVMLMPTWLSIVLPIASFASVLFVYNKMTADREMVVMAAAGLSPLRLAQPALIVAVGTTALCFLMTAYLMPMSYRGFKELQWQIRHNFENLILREGEFRTLGDDLTVYVRTREDEGTLLGIVVHDQRNKAKPVTLVAERGALVSTPKGPRVVMANGSRQERDVETGRVNILYFDRYTIDLGGADEQEQRNYRDANELFIHELLNPSEAVTTGGNVSELIAEGHQRLTSPLLALTLTAIGLAVLLSGEFSRRGQAMRIIVAVLLAGVAEAAGLGTKYLAAKSPPMIAAMWLAVLLPIIISLLVLSRTRLRNRAAASSAPSSAAAG</sequence>
<evidence type="ECO:0000256" key="5">
    <source>
        <dbReference type="ARBA" id="ARBA00023136"/>
    </source>
</evidence>
<gene>
    <name evidence="7" type="ORF">SAMN05660686_00080</name>
</gene>
<protein>
    <submittedName>
        <fullName evidence="7">Lipopolysaccharide export system permease protein</fullName>
    </submittedName>
</protein>
<organism evidence="7 8">
    <name type="scientific">Thalassobaculum litoreum DSM 18839</name>
    <dbReference type="NCBI Taxonomy" id="1123362"/>
    <lineage>
        <taxon>Bacteria</taxon>
        <taxon>Pseudomonadati</taxon>
        <taxon>Pseudomonadota</taxon>
        <taxon>Alphaproteobacteria</taxon>
        <taxon>Rhodospirillales</taxon>
        <taxon>Thalassobaculaceae</taxon>
        <taxon>Thalassobaculum</taxon>
    </lineage>
</organism>
<dbReference type="GO" id="GO:0015920">
    <property type="term" value="P:lipopolysaccharide transport"/>
    <property type="evidence" value="ECO:0007669"/>
    <property type="project" value="TreeGrafter"/>
</dbReference>
<evidence type="ECO:0000256" key="3">
    <source>
        <dbReference type="ARBA" id="ARBA00022692"/>
    </source>
</evidence>
<dbReference type="InterPro" id="IPR005495">
    <property type="entry name" value="LptG/LptF_permease"/>
</dbReference>
<comment type="subcellular location">
    <subcellularLocation>
        <location evidence="1">Cell membrane</location>
        <topology evidence="1">Multi-pass membrane protein</topology>
    </subcellularLocation>
</comment>
<dbReference type="Pfam" id="PF03739">
    <property type="entry name" value="LptF_LptG"/>
    <property type="match status" value="1"/>
</dbReference>
<feature type="transmembrane region" description="Helical" evidence="6">
    <location>
        <begin position="335"/>
        <end position="354"/>
    </location>
</feature>
<evidence type="ECO:0000256" key="2">
    <source>
        <dbReference type="ARBA" id="ARBA00022475"/>
    </source>
</evidence>
<dbReference type="InterPro" id="IPR030922">
    <property type="entry name" value="LptF"/>
</dbReference>
<feature type="transmembrane region" description="Helical" evidence="6">
    <location>
        <begin position="308"/>
        <end position="329"/>
    </location>
</feature>
<feature type="transmembrane region" description="Helical" evidence="6">
    <location>
        <begin position="98"/>
        <end position="121"/>
    </location>
</feature>
<keyword evidence="2" id="KW-1003">Cell membrane</keyword>
<evidence type="ECO:0000313" key="7">
    <source>
        <dbReference type="EMBL" id="SDF05974.1"/>
    </source>
</evidence>
<comment type="caution">
    <text evidence="7">The sequence shown here is derived from an EMBL/GenBank/DDBJ whole genome shotgun (WGS) entry which is preliminary data.</text>
</comment>
<dbReference type="NCBIfam" id="TIGR04407">
    <property type="entry name" value="LptF_YjgP"/>
    <property type="match status" value="1"/>
</dbReference>
<evidence type="ECO:0000256" key="6">
    <source>
        <dbReference type="SAM" id="Phobius"/>
    </source>
</evidence>
<feature type="transmembrane region" description="Helical" evidence="6">
    <location>
        <begin position="7"/>
        <end position="28"/>
    </location>
</feature>
<dbReference type="GO" id="GO:0055085">
    <property type="term" value="P:transmembrane transport"/>
    <property type="evidence" value="ECO:0007669"/>
    <property type="project" value="InterPro"/>
</dbReference>
<dbReference type="PANTHER" id="PTHR33529">
    <property type="entry name" value="SLR0882 PROTEIN-RELATED"/>
    <property type="match status" value="1"/>
</dbReference>
<dbReference type="AlphaFoldDB" id="A0A8G2EUX0"/>
<keyword evidence="8" id="KW-1185">Reference proteome</keyword>